<dbReference type="EMBL" id="CP003053">
    <property type="protein sequence ID" value="AFM17690.1"/>
    <property type="molecule type" value="Genomic_DNA"/>
</dbReference>
<dbReference type="PANTHER" id="PTHR41709:SF2">
    <property type="entry name" value="CIRCADIAN CLOCK PROTEIN KAIB2"/>
    <property type="match status" value="1"/>
</dbReference>
<dbReference type="SUPFAM" id="SSF52833">
    <property type="entry name" value="Thioredoxin-like"/>
    <property type="match status" value="1"/>
</dbReference>
<feature type="domain" description="KaiB" evidence="1">
    <location>
        <begin position="19"/>
        <end position="100"/>
    </location>
</feature>
<dbReference type="InterPro" id="IPR036249">
    <property type="entry name" value="Thioredoxin-like_sf"/>
</dbReference>
<dbReference type="InterPro" id="IPR011649">
    <property type="entry name" value="KaiB_domain"/>
</dbReference>
<dbReference type="HOGENOM" id="CLU_144073_1_1_11"/>
<dbReference type="OrthoDB" id="5458519at2"/>
<dbReference type="Gene3D" id="3.40.30.10">
    <property type="entry name" value="Glutaredoxin"/>
    <property type="match status" value="1"/>
</dbReference>
<sequence length="108" mass="12327">MVHSRTDEPSAHTEVWELRLYVTDHSPKCVAAIENLRRTCERHLAGRHRIEIVDLLENPRRAADDQIVAVPTLVRKSPAPVRKVVGDFSDTERLLAALQLRRRTDDAV</sequence>
<evidence type="ECO:0000313" key="3">
    <source>
        <dbReference type="Proteomes" id="UP000006057"/>
    </source>
</evidence>
<dbReference type="Proteomes" id="UP000006057">
    <property type="component" value="Chromosome"/>
</dbReference>
<keyword evidence="3" id="KW-1185">Reference proteome</keyword>
<dbReference type="eggNOG" id="COG4251">
    <property type="taxonomic scope" value="Bacteria"/>
</dbReference>
<name>I4BK83_MYCCN</name>
<evidence type="ECO:0000313" key="2">
    <source>
        <dbReference type="EMBL" id="AFM17690.1"/>
    </source>
</evidence>
<reference evidence="2 3" key="1">
    <citation type="submission" date="2012-06" db="EMBL/GenBank/DDBJ databases">
        <title>Complete sequence of chromosome of Mycobacterium chubuense NBB4.</title>
        <authorList>
            <consortium name="US DOE Joint Genome Institute"/>
            <person name="Lucas S."/>
            <person name="Han J."/>
            <person name="Lapidus A."/>
            <person name="Cheng J.-F."/>
            <person name="Goodwin L."/>
            <person name="Pitluck S."/>
            <person name="Peters L."/>
            <person name="Mikhailova N."/>
            <person name="Teshima H."/>
            <person name="Detter J.C."/>
            <person name="Han C."/>
            <person name="Tapia R."/>
            <person name="Land M."/>
            <person name="Hauser L."/>
            <person name="Kyrpides N."/>
            <person name="Ivanova N."/>
            <person name="Pagani I."/>
            <person name="Mattes T."/>
            <person name="Holmes A."/>
            <person name="Rutledge P."/>
            <person name="Paulsen I."/>
            <person name="Coleman N."/>
            <person name="Woyke T."/>
        </authorList>
    </citation>
    <scope>NUCLEOTIDE SEQUENCE [LARGE SCALE GENOMIC DNA]</scope>
    <source>
        <strain evidence="2 3">NBB4</strain>
    </source>
</reference>
<accession>I4BK83</accession>
<organism evidence="2 3">
    <name type="scientific">Mycolicibacterium chubuense (strain NBB4)</name>
    <name type="common">Mycobacterium chubuense</name>
    <dbReference type="NCBI Taxonomy" id="710421"/>
    <lineage>
        <taxon>Bacteria</taxon>
        <taxon>Bacillati</taxon>
        <taxon>Actinomycetota</taxon>
        <taxon>Actinomycetes</taxon>
        <taxon>Mycobacteriales</taxon>
        <taxon>Mycobacteriaceae</taxon>
        <taxon>Mycolicibacterium</taxon>
    </lineage>
</organism>
<dbReference type="GO" id="GO:0048511">
    <property type="term" value="P:rhythmic process"/>
    <property type="evidence" value="ECO:0007669"/>
    <property type="project" value="InterPro"/>
</dbReference>
<dbReference type="KEGG" id="mcb:Mycch_2930"/>
<dbReference type="PATRIC" id="fig|710421.3.peg.2920"/>
<dbReference type="STRING" id="710421.Mycch_2930"/>
<proteinExistence type="predicted"/>
<evidence type="ECO:0000259" key="1">
    <source>
        <dbReference type="SMART" id="SM01248"/>
    </source>
</evidence>
<dbReference type="InterPro" id="IPR039022">
    <property type="entry name" value="KaiB-like"/>
</dbReference>
<dbReference type="AlphaFoldDB" id="I4BK83"/>
<dbReference type="SMART" id="SM01248">
    <property type="entry name" value="KaiB"/>
    <property type="match status" value="1"/>
</dbReference>
<dbReference type="Pfam" id="PF07689">
    <property type="entry name" value="KaiB"/>
    <property type="match status" value="1"/>
</dbReference>
<dbReference type="CDD" id="cd02978">
    <property type="entry name" value="KaiB_like"/>
    <property type="match status" value="1"/>
</dbReference>
<dbReference type="RefSeq" id="WP_014816167.1">
    <property type="nucleotide sequence ID" value="NC_018027.1"/>
</dbReference>
<gene>
    <name evidence="2" type="ordered locus">Mycch_2930</name>
</gene>
<dbReference type="PANTHER" id="PTHR41709">
    <property type="entry name" value="KAIB-LIKE PROTEIN 1"/>
    <property type="match status" value="1"/>
</dbReference>
<protein>
    <submittedName>
        <fullName evidence="2">KaiB domain-containing protein</fullName>
    </submittedName>
</protein>